<keyword evidence="2" id="KW-1185">Reference proteome</keyword>
<comment type="caution">
    <text evidence="1">The sequence shown here is derived from an EMBL/GenBank/DDBJ whole genome shotgun (WGS) entry which is preliminary data.</text>
</comment>
<evidence type="ECO:0000313" key="2">
    <source>
        <dbReference type="Proteomes" id="UP000078046"/>
    </source>
</evidence>
<gene>
    <name evidence="1" type="ORF">A3Q56_03602</name>
</gene>
<dbReference type="Proteomes" id="UP000078046">
    <property type="component" value="Unassembled WGS sequence"/>
</dbReference>
<evidence type="ECO:0000313" key="1">
    <source>
        <dbReference type="EMBL" id="OAF68673.1"/>
    </source>
</evidence>
<dbReference type="InterPro" id="IPR055325">
    <property type="entry name" value="CF161"/>
</dbReference>
<feature type="non-terminal residue" evidence="1">
    <location>
        <position position="264"/>
    </location>
</feature>
<protein>
    <submittedName>
        <fullName evidence="1">Uncharacterized protein</fullName>
    </submittedName>
</protein>
<dbReference type="EMBL" id="LWCA01000406">
    <property type="protein sequence ID" value="OAF68673.1"/>
    <property type="molecule type" value="Genomic_DNA"/>
</dbReference>
<dbReference type="PANTHER" id="PTHR24274:SF1">
    <property type="entry name" value="CILIA- AND FLAGELLA-ASSOCIATED PROTEIN 161"/>
    <property type="match status" value="1"/>
</dbReference>
<accession>A0A177B4U2</accession>
<dbReference type="PANTHER" id="PTHR24274">
    <property type="entry name" value="CILIA- AND FLAGELLA-ASSOCIATED PROTEIN 161"/>
    <property type="match status" value="1"/>
</dbReference>
<name>A0A177B4U2_9BILA</name>
<dbReference type="OrthoDB" id="2126411at2759"/>
<proteinExistence type="predicted"/>
<dbReference type="GO" id="GO:0031514">
    <property type="term" value="C:motile cilium"/>
    <property type="evidence" value="ECO:0007669"/>
    <property type="project" value="TreeGrafter"/>
</dbReference>
<organism evidence="1 2">
    <name type="scientific">Intoshia linei</name>
    <dbReference type="NCBI Taxonomy" id="1819745"/>
    <lineage>
        <taxon>Eukaryota</taxon>
        <taxon>Metazoa</taxon>
        <taxon>Spiralia</taxon>
        <taxon>Lophotrochozoa</taxon>
        <taxon>Mesozoa</taxon>
        <taxon>Orthonectida</taxon>
        <taxon>Rhopaluridae</taxon>
        <taxon>Intoshia</taxon>
    </lineage>
</organism>
<sequence>MTARPYNSQCLLSNWYEDRELQDFADRNFRQLKNNNKLLTQSWSKITNQLLQDKSPSIITDGLKHNQKVCLSAKNNGSTVAIGINQSEWVLNCQYVSDATNNKKIDIEPMDEIDVTGCKYISEDSIRNSRFIFNIESVDADETIQYGKSIMISVEFNDIKYYLASEKSFVKCASISRNNSVYLTKNLNYRCHWMFMYGFPEYQFEMMHKPVKCDMLNFIINRHTNENLNIEDALHYTIFGNEYEISTKNVKGSKSNLWKFSASC</sequence>
<dbReference type="AlphaFoldDB" id="A0A177B4U2"/>
<dbReference type="GO" id="GO:0060271">
    <property type="term" value="P:cilium assembly"/>
    <property type="evidence" value="ECO:0007669"/>
    <property type="project" value="TreeGrafter"/>
</dbReference>
<reference evidence="1 2" key="1">
    <citation type="submission" date="2016-04" db="EMBL/GenBank/DDBJ databases">
        <title>The genome of Intoshia linei affirms orthonectids as highly simplified spiralians.</title>
        <authorList>
            <person name="Mikhailov K.V."/>
            <person name="Slusarev G.S."/>
            <person name="Nikitin M.A."/>
            <person name="Logacheva M.D."/>
            <person name="Penin A."/>
            <person name="Aleoshin V."/>
            <person name="Panchin Y.V."/>
        </authorList>
    </citation>
    <scope>NUCLEOTIDE SEQUENCE [LARGE SCALE GENOMIC DNA]</scope>
    <source>
        <strain evidence="1">Intl2013</strain>
        <tissue evidence="1">Whole animal</tissue>
    </source>
</reference>
<dbReference type="Pfam" id="PF24569">
    <property type="entry name" value="CFAP161"/>
    <property type="match status" value="1"/>
</dbReference>